<reference evidence="1 2" key="1">
    <citation type="submission" date="2020-03" db="EMBL/GenBank/DDBJ databases">
        <title>Draft Genome Sequence of 2-Methylisoborneol Producing Pseudanabaena yagii Strain GIHE-NHR1 Isolated from North Han River in South Korea.</title>
        <authorList>
            <person name="Jeong J."/>
        </authorList>
    </citation>
    <scope>NUCLEOTIDE SEQUENCE [LARGE SCALE GENOMIC DNA]</scope>
    <source>
        <strain evidence="1 2">GIHE-NHR1</strain>
    </source>
</reference>
<evidence type="ECO:0000313" key="1">
    <source>
        <dbReference type="EMBL" id="NMF57288.1"/>
    </source>
</evidence>
<organism evidence="1 2">
    <name type="scientific">Pseudanabaena yagii GIHE-NHR1</name>
    <dbReference type="NCBI Taxonomy" id="2722753"/>
    <lineage>
        <taxon>Bacteria</taxon>
        <taxon>Bacillati</taxon>
        <taxon>Cyanobacteriota</taxon>
        <taxon>Cyanophyceae</taxon>
        <taxon>Pseudanabaenales</taxon>
        <taxon>Pseudanabaenaceae</taxon>
        <taxon>Pseudanabaena</taxon>
        <taxon>Pseudanabaena yagii</taxon>
    </lineage>
</organism>
<dbReference type="RefSeq" id="WP_169362343.1">
    <property type="nucleotide sequence ID" value="NZ_JAAVJL010000001.1"/>
</dbReference>
<protein>
    <recommendedName>
        <fullName evidence="3">DUF4347 domain-containing protein</fullName>
    </recommendedName>
</protein>
<dbReference type="EMBL" id="JAAVJL010000001">
    <property type="protein sequence ID" value="NMF57288.1"/>
    <property type="molecule type" value="Genomic_DNA"/>
</dbReference>
<sequence>MHRIATISGGWNQSTDSVVFVDQQPAPIVIITAADTDIQTLAAATANLTEDFPQIRVVNVLQLQQQIAIDIYDKKI</sequence>
<comment type="caution">
    <text evidence="1">The sequence shown here is derived from an EMBL/GenBank/DDBJ whole genome shotgun (WGS) entry which is preliminary data.</text>
</comment>
<gene>
    <name evidence="1" type="ORF">HC246_04445</name>
</gene>
<keyword evidence="2" id="KW-1185">Reference proteome</keyword>
<accession>A0ABX1LMG2</accession>
<evidence type="ECO:0000313" key="2">
    <source>
        <dbReference type="Proteomes" id="UP000738376"/>
    </source>
</evidence>
<evidence type="ECO:0008006" key="3">
    <source>
        <dbReference type="Google" id="ProtNLM"/>
    </source>
</evidence>
<proteinExistence type="predicted"/>
<name>A0ABX1LMG2_9CYAN</name>
<dbReference type="Proteomes" id="UP000738376">
    <property type="component" value="Unassembled WGS sequence"/>
</dbReference>